<dbReference type="InterPro" id="IPR009293">
    <property type="entry name" value="UPF0478"/>
</dbReference>
<evidence type="ECO:0000313" key="2">
    <source>
        <dbReference type="EMBL" id="PSL50975.1"/>
    </source>
</evidence>
<proteinExistence type="predicted"/>
<dbReference type="PANTHER" id="PTHR40070">
    <property type="entry name" value="UPF0478 PROTEIN YTXG"/>
    <property type="match status" value="1"/>
</dbReference>
<gene>
    <name evidence="2" type="ORF">B0H94_102252</name>
</gene>
<protein>
    <submittedName>
        <fullName evidence="2">Uncharacterized protein YoxC</fullName>
    </submittedName>
</protein>
<comment type="caution">
    <text evidence="2">The sequence shown here is derived from an EMBL/GenBank/DDBJ whole genome shotgun (WGS) entry which is preliminary data.</text>
</comment>
<dbReference type="AlphaFoldDB" id="A0A2P8HXV2"/>
<dbReference type="EMBL" id="PYAV01000002">
    <property type="protein sequence ID" value="PSL50975.1"/>
    <property type="molecule type" value="Genomic_DNA"/>
</dbReference>
<feature type="transmembrane region" description="Helical" evidence="1">
    <location>
        <begin position="6"/>
        <end position="23"/>
    </location>
</feature>
<keyword evidence="1" id="KW-0812">Transmembrane</keyword>
<dbReference type="RefSeq" id="WP_106587687.1">
    <property type="nucleotide sequence ID" value="NZ_PYAV01000002.1"/>
</dbReference>
<dbReference type="PANTHER" id="PTHR40070:SF1">
    <property type="entry name" value="UPF0478 PROTEIN YTXG"/>
    <property type="match status" value="1"/>
</dbReference>
<dbReference type="Proteomes" id="UP000242310">
    <property type="component" value="Unassembled WGS sequence"/>
</dbReference>
<keyword evidence="3" id="KW-1185">Reference proteome</keyword>
<dbReference type="OrthoDB" id="2437843at2"/>
<accession>A0A2P8HXV2</accession>
<evidence type="ECO:0000256" key="1">
    <source>
        <dbReference type="SAM" id="Phobius"/>
    </source>
</evidence>
<sequence>MDLVGIGVLIIGIAFAVAVIFLARTLNNLSGVLQGVEKTVGKLPEQLDQITDETGNVIHNTNETIIDVNEKLETLNPVFYIVQDAGEASRKLSSSMVDVTAAWKKNTSEAEETASSKNLGGIYGAAALVYFLAQKRKEKQREDETNGIA</sequence>
<keyword evidence="1" id="KW-0472">Membrane</keyword>
<organism evidence="2 3">
    <name type="scientific">Salsuginibacillus halophilus</name>
    <dbReference type="NCBI Taxonomy" id="517424"/>
    <lineage>
        <taxon>Bacteria</taxon>
        <taxon>Bacillati</taxon>
        <taxon>Bacillota</taxon>
        <taxon>Bacilli</taxon>
        <taxon>Bacillales</taxon>
        <taxon>Bacillaceae</taxon>
        <taxon>Salsuginibacillus</taxon>
    </lineage>
</organism>
<evidence type="ECO:0000313" key="3">
    <source>
        <dbReference type="Proteomes" id="UP000242310"/>
    </source>
</evidence>
<dbReference type="Pfam" id="PF06103">
    <property type="entry name" value="DUF948"/>
    <property type="match status" value="1"/>
</dbReference>
<reference evidence="2 3" key="1">
    <citation type="submission" date="2018-03" db="EMBL/GenBank/DDBJ databases">
        <title>Genomic Encyclopedia of Type Strains, Phase III (KMG-III): the genomes of soil and plant-associated and newly described type strains.</title>
        <authorList>
            <person name="Whitman W."/>
        </authorList>
    </citation>
    <scope>NUCLEOTIDE SEQUENCE [LARGE SCALE GENOMIC DNA]</scope>
    <source>
        <strain evidence="2 3">CGMCC 1.07653</strain>
    </source>
</reference>
<keyword evidence="1" id="KW-1133">Transmembrane helix</keyword>
<name>A0A2P8HXV2_9BACI</name>